<dbReference type="Gene3D" id="3.40.630.10">
    <property type="entry name" value="Zn peptidases"/>
    <property type="match status" value="1"/>
</dbReference>
<evidence type="ECO:0000256" key="1">
    <source>
        <dbReference type="ARBA" id="ARBA00000135"/>
    </source>
</evidence>
<dbReference type="GO" id="GO:0070006">
    <property type="term" value="F:metalloaminopeptidase activity"/>
    <property type="evidence" value="ECO:0007669"/>
    <property type="project" value="InterPro"/>
</dbReference>
<dbReference type="PROSITE" id="PS00631">
    <property type="entry name" value="CYTOSOL_AP"/>
    <property type="match status" value="1"/>
</dbReference>
<accession>V7PD29</accession>
<protein>
    <recommendedName>
        <fullName evidence="13">Leucine aminopeptidase</fullName>
        <ecNumber evidence="4">3.4.11.1</ecNumber>
    </recommendedName>
    <alternativeName>
        <fullName evidence="14">M17 leucyl aminopeptidase</fullName>
    </alternativeName>
</protein>
<dbReference type="CDD" id="cd00433">
    <property type="entry name" value="Peptidase_M17"/>
    <property type="match status" value="1"/>
</dbReference>
<evidence type="ECO:0000256" key="11">
    <source>
        <dbReference type="ARBA" id="ARBA00052872"/>
    </source>
</evidence>
<dbReference type="PANTHER" id="PTHR11963">
    <property type="entry name" value="LEUCINE AMINOPEPTIDASE-RELATED"/>
    <property type="match status" value="1"/>
</dbReference>
<dbReference type="SUPFAM" id="SSF52949">
    <property type="entry name" value="Macro domain-like"/>
    <property type="match status" value="1"/>
</dbReference>
<dbReference type="PRINTS" id="PR00481">
    <property type="entry name" value="LAMNOPPTDASE"/>
</dbReference>
<evidence type="ECO:0000256" key="5">
    <source>
        <dbReference type="ARBA" id="ARBA00022438"/>
    </source>
</evidence>
<dbReference type="GO" id="GO:0070573">
    <property type="term" value="F:metallodipeptidase activity"/>
    <property type="evidence" value="ECO:0007669"/>
    <property type="project" value="UniProtKB-ARBA"/>
</dbReference>
<organism evidence="16 17">
    <name type="scientific">Plasmodium yoelii 17X</name>
    <dbReference type="NCBI Taxonomy" id="1323249"/>
    <lineage>
        <taxon>Eukaryota</taxon>
        <taxon>Sar</taxon>
        <taxon>Alveolata</taxon>
        <taxon>Apicomplexa</taxon>
        <taxon>Aconoidasida</taxon>
        <taxon>Haemosporida</taxon>
        <taxon>Plasmodiidae</taxon>
        <taxon>Plasmodium</taxon>
        <taxon>Plasmodium (Vinckeia)</taxon>
    </lineage>
</organism>
<dbReference type="InterPro" id="IPR043472">
    <property type="entry name" value="Macro_dom-like"/>
</dbReference>
<dbReference type="PANTHER" id="PTHR11963:SF23">
    <property type="entry name" value="CYTOSOL AMINOPEPTIDASE"/>
    <property type="match status" value="1"/>
</dbReference>
<comment type="cofactor">
    <cofactor evidence="2">
        <name>Zn(2+)</name>
        <dbReference type="ChEBI" id="CHEBI:29105"/>
    </cofactor>
</comment>
<dbReference type="GO" id="GO:0030145">
    <property type="term" value="F:manganese ion binding"/>
    <property type="evidence" value="ECO:0007669"/>
    <property type="project" value="InterPro"/>
</dbReference>
<keyword evidence="6" id="KW-0645">Protease</keyword>
<evidence type="ECO:0000256" key="8">
    <source>
        <dbReference type="ARBA" id="ARBA00022801"/>
    </source>
</evidence>
<dbReference type="Gene3D" id="3.40.220.10">
    <property type="entry name" value="Leucine Aminopeptidase, subunit E, domain 1"/>
    <property type="match status" value="1"/>
</dbReference>
<evidence type="ECO:0000256" key="9">
    <source>
        <dbReference type="ARBA" id="ARBA00022833"/>
    </source>
</evidence>
<evidence type="ECO:0000256" key="4">
    <source>
        <dbReference type="ARBA" id="ARBA00012565"/>
    </source>
</evidence>
<keyword evidence="5" id="KW-0031">Aminopeptidase</keyword>
<evidence type="ECO:0000256" key="6">
    <source>
        <dbReference type="ARBA" id="ARBA00022670"/>
    </source>
</evidence>
<dbReference type="Proteomes" id="UP000018538">
    <property type="component" value="Unassembled WGS sequence"/>
</dbReference>
<keyword evidence="17" id="KW-1185">Reference proteome</keyword>
<keyword evidence="10" id="KW-0224">Dipeptidase</keyword>
<evidence type="ECO:0000256" key="13">
    <source>
        <dbReference type="ARBA" id="ARBA00071930"/>
    </source>
</evidence>
<evidence type="ECO:0000256" key="7">
    <source>
        <dbReference type="ARBA" id="ARBA00022723"/>
    </source>
</evidence>
<dbReference type="GO" id="GO:0008270">
    <property type="term" value="F:zinc ion binding"/>
    <property type="evidence" value="ECO:0007669"/>
    <property type="project" value="UniProtKB-ARBA"/>
</dbReference>
<evidence type="ECO:0000313" key="17">
    <source>
        <dbReference type="Proteomes" id="UP000018538"/>
    </source>
</evidence>
<dbReference type="InterPro" id="IPR011356">
    <property type="entry name" value="Leucine_aapep/pepB"/>
</dbReference>
<comment type="catalytic activity">
    <reaction evidence="1">
        <text>Release of an N-terminal amino acid, Xaa-|-Yaa-, in which Xaa is preferably Leu, but may be other amino acids including Pro although not Arg or Lys, and Yaa may be Pro. Amino acid amides and methyl esters are also readily hydrolyzed, but rates on arylamides are exceedingly low.</text>
        <dbReference type="EC" id="3.4.11.1"/>
    </reaction>
</comment>
<keyword evidence="9" id="KW-0862">Zinc</keyword>
<dbReference type="GO" id="GO:0005737">
    <property type="term" value="C:cytoplasm"/>
    <property type="evidence" value="ECO:0007669"/>
    <property type="project" value="InterPro"/>
</dbReference>
<reference evidence="16 17" key="1">
    <citation type="submission" date="2013-11" db="EMBL/GenBank/DDBJ databases">
        <title>The Genome Sequence of Plasmodium yoelii 17X.</title>
        <authorList>
            <consortium name="The Broad Institute Genomics Platform"/>
            <consortium name="The Broad Institute Genome Sequencing Center for Infectious Disease"/>
            <person name="Neafsey D."/>
            <person name="Adams J."/>
            <person name="Walker B."/>
            <person name="Young S.K."/>
            <person name="Zeng Q."/>
            <person name="Gargeya S."/>
            <person name="Fitzgerald M."/>
            <person name="Haas B."/>
            <person name="Abouelleil A."/>
            <person name="Alvarado L."/>
            <person name="Chapman S.B."/>
            <person name="Gainer-Dewar J."/>
            <person name="Goldberg J."/>
            <person name="Griggs A."/>
            <person name="Gujja S."/>
            <person name="Hansen M."/>
            <person name="Howarth C."/>
            <person name="Imamovic A."/>
            <person name="Ireland A."/>
            <person name="Larimer J."/>
            <person name="McCowan C."/>
            <person name="Murphy C."/>
            <person name="Pearson M."/>
            <person name="Poon T.W."/>
            <person name="Priest M."/>
            <person name="Roberts A."/>
            <person name="Saif S."/>
            <person name="Shea T."/>
            <person name="Sykes S."/>
            <person name="Wortman J."/>
            <person name="Nusbaum C."/>
            <person name="Birren B."/>
        </authorList>
    </citation>
    <scope>NUCLEOTIDE SEQUENCE [LARGE SCALE GENOMIC DNA]</scope>
    <source>
        <strain evidence="16 17">17X</strain>
    </source>
</reference>
<comment type="catalytic activity">
    <reaction evidence="11">
        <text>L-cysteinylglycine + H2O = L-cysteine + glycine</text>
        <dbReference type="Rhea" id="RHEA:28783"/>
        <dbReference type="ChEBI" id="CHEBI:15377"/>
        <dbReference type="ChEBI" id="CHEBI:35235"/>
        <dbReference type="ChEBI" id="CHEBI:57305"/>
        <dbReference type="ChEBI" id="CHEBI:61694"/>
    </reaction>
</comment>
<comment type="subunit">
    <text evidence="12">Homohexamer composed of dimer of trimers. Both the identity and concentration of metal ions available dictate the extent to which oligomerization occurs; Mn(2+) and Co(2+) induces oligomerization, whereas Mg(2+) has no effect, and Zn(2+) causes irreversible protein aggregation in vitro.</text>
</comment>
<dbReference type="HAMAP" id="MF_00181">
    <property type="entry name" value="Cytosol_peptidase_M17"/>
    <property type="match status" value="1"/>
</dbReference>
<comment type="similarity">
    <text evidence="3">Belongs to the peptidase M17 family.</text>
</comment>
<dbReference type="SUPFAM" id="SSF53187">
    <property type="entry name" value="Zn-dependent exopeptidases"/>
    <property type="match status" value="1"/>
</dbReference>
<dbReference type="GO" id="GO:0043171">
    <property type="term" value="P:peptide catabolic process"/>
    <property type="evidence" value="ECO:0007669"/>
    <property type="project" value="UniProtKB-ARBA"/>
</dbReference>
<evidence type="ECO:0000256" key="12">
    <source>
        <dbReference type="ARBA" id="ARBA00064254"/>
    </source>
</evidence>
<proteinExistence type="inferred from homology"/>
<evidence type="ECO:0000256" key="10">
    <source>
        <dbReference type="ARBA" id="ARBA00022997"/>
    </source>
</evidence>
<dbReference type="InterPro" id="IPR000819">
    <property type="entry name" value="Peptidase_M17_C"/>
</dbReference>
<sequence>MYLTQLKIKFVGKIFEDKFYKNINKRYYFYNIKHNQKQNFFSFFISNKIKNKNNYNSEYREFRTFNTYQYQKDKIESLNFLKKVKRFYSINNNIENSNISFLKLKKMSLNVPQVISLDPTVLPVNYTTAINDINIVLKDSVKECCNFDDDIVIFLVHSKSDKDNGNMKIGSQIKDSKINEFLSKNEDIFNGKLGTFKSFYISNDKNKYINLSFIRCGTIDEEMSEFEIRKIVSSLVQILHDNKSVATSIIFEIGINESLFRFFLETVFYEYVADERFKSTDKVDKADNKSGGSGGSGSAENMKSLEIFLKNYNNDYVKQVDKSRTYFMGTYFASQLISAPSNYCNPVSLANVAVELAEKLNLECKILGVKELEELKMGAYLSVGKGSMYPNRFIHLTYKGKGDIKKKIALVGKGITFDSGGYNLKASPGSMIDLMKFDMSGCAAVLGCAYCIGSIKPENVQVHFLSAVCENMVSKNSYRPGDIITASNGKTIEVGNTDAEGRLTLADALVYAEKIGVDHIIDIATLTGAMLYSLGTSYAGVFGNDNKLINKILESSETSNEPVWWLPIIKEYRESLNSKYADINNISSNVKASSVVASLFLKEFIKSTSWAHIDIAGVAWNFKDRKPKGFGVRLLSEFILNHSI</sequence>
<dbReference type="InterPro" id="IPR023042">
    <property type="entry name" value="Peptidase_M17_leu_NH2_pept"/>
</dbReference>
<dbReference type="AlphaFoldDB" id="V7PD29"/>
<dbReference type="GO" id="GO:0006508">
    <property type="term" value="P:proteolysis"/>
    <property type="evidence" value="ECO:0007669"/>
    <property type="project" value="UniProtKB-KW"/>
</dbReference>
<keyword evidence="7" id="KW-0479">Metal-binding</keyword>
<evidence type="ECO:0000256" key="3">
    <source>
        <dbReference type="ARBA" id="ARBA00009528"/>
    </source>
</evidence>
<dbReference type="Pfam" id="PF00883">
    <property type="entry name" value="Peptidase_M17"/>
    <property type="match status" value="1"/>
</dbReference>
<dbReference type="OrthoDB" id="412814at2759"/>
<dbReference type="EC" id="3.4.11.1" evidence="4"/>
<feature type="domain" description="Cytosol aminopeptidase" evidence="15">
    <location>
        <begin position="496"/>
        <end position="503"/>
    </location>
</feature>
<keyword evidence="8" id="KW-0378">Hydrolase</keyword>
<evidence type="ECO:0000313" key="16">
    <source>
        <dbReference type="EMBL" id="ETB56248.1"/>
    </source>
</evidence>
<dbReference type="FunFam" id="3.40.630.10:FF:000033">
    <property type="entry name" value="M17 leucyl aminopeptidase"/>
    <property type="match status" value="1"/>
</dbReference>
<evidence type="ECO:0000259" key="15">
    <source>
        <dbReference type="PROSITE" id="PS00631"/>
    </source>
</evidence>
<gene>
    <name evidence="16" type="ORF">YYC_05698</name>
</gene>
<name>V7PD29_PLAYE</name>
<dbReference type="MEROPS" id="M17.008"/>
<evidence type="ECO:0000256" key="2">
    <source>
        <dbReference type="ARBA" id="ARBA00001947"/>
    </source>
</evidence>
<dbReference type="EMBL" id="KI635825">
    <property type="protein sequence ID" value="ETB56248.1"/>
    <property type="molecule type" value="Genomic_DNA"/>
</dbReference>
<evidence type="ECO:0000256" key="14">
    <source>
        <dbReference type="ARBA" id="ARBA00080098"/>
    </source>
</evidence>